<dbReference type="AlphaFoldDB" id="A0A0M2HP66"/>
<evidence type="ECO:0000313" key="3">
    <source>
        <dbReference type="EMBL" id="KJL48552.1"/>
    </source>
</evidence>
<dbReference type="Proteomes" id="UP000033900">
    <property type="component" value="Unassembled WGS sequence"/>
</dbReference>
<dbReference type="Gene3D" id="3.30.1380.10">
    <property type="match status" value="1"/>
</dbReference>
<protein>
    <submittedName>
        <fullName evidence="3">D-alanyl-D-alanine carboxypeptidase</fullName>
        <ecNumber evidence="3">3.4.16.4</ecNumber>
    </submittedName>
</protein>
<evidence type="ECO:0000313" key="4">
    <source>
        <dbReference type="Proteomes" id="UP000033900"/>
    </source>
</evidence>
<organism evidence="3 4">
    <name type="scientific">Microbacterium hydrocarbonoxydans</name>
    <dbReference type="NCBI Taxonomy" id="273678"/>
    <lineage>
        <taxon>Bacteria</taxon>
        <taxon>Bacillati</taxon>
        <taxon>Actinomycetota</taxon>
        <taxon>Actinomycetes</taxon>
        <taxon>Micrococcales</taxon>
        <taxon>Microbacteriaceae</taxon>
        <taxon>Microbacterium</taxon>
    </lineage>
</organism>
<dbReference type="CDD" id="cd14852">
    <property type="entry name" value="LD-carboxypeptidase"/>
    <property type="match status" value="1"/>
</dbReference>
<feature type="compositionally biased region" description="Basic residues" evidence="1">
    <location>
        <begin position="1"/>
        <end position="10"/>
    </location>
</feature>
<evidence type="ECO:0000259" key="2">
    <source>
        <dbReference type="Pfam" id="PF02557"/>
    </source>
</evidence>
<dbReference type="InterPro" id="IPR003709">
    <property type="entry name" value="VanY-like_core_dom"/>
</dbReference>
<dbReference type="Pfam" id="PF02557">
    <property type="entry name" value="VanY"/>
    <property type="match status" value="1"/>
</dbReference>
<dbReference type="PANTHER" id="PTHR34385">
    <property type="entry name" value="D-ALANYL-D-ALANINE CARBOXYPEPTIDASE"/>
    <property type="match status" value="1"/>
</dbReference>
<gene>
    <name evidence="3" type="primary">vanY</name>
    <name evidence="3" type="ORF">RS84_01313</name>
</gene>
<name>A0A0M2HP66_9MICO</name>
<keyword evidence="3" id="KW-0645">Protease</keyword>
<dbReference type="PATRIC" id="fig|273678.4.peg.1312"/>
<dbReference type="PANTHER" id="PTHR34385:SF1">
    <property type="entry name" value="PEPTIDOGLYCAN L-ALANYL-D-GLUTAMATE ENDOPEPTIDASE CWLK"/>
    <property type="match status" value="1"/>
</dbReference>
<feature type="region of interest" description="Disordered" evidence="1">
    <location>
        <begin position="1"/>
        <end position="28"/>
    </location>
</feature>
<keyword evidence="3" id="KW-0378">Hydrolase</keyword>
<evidence type="ECO:0000256" key="1">
    <source>
        <dbReference type="SAM" id="MobiDB-lite"/>
    </source>
</evidence>
<dbReference type="InterPro" id="IPR058193">
    <property type="entry name" value="VanY/YodJ_core_dom"/>
</dbReference>
<dbReference type="InterPro" id="IPR009045">
    <property type="entry name" value="Zn_M74/Hedgehog-like"/>
</dbReference>
<sequence>MAIRRIRHNGSMHLPRQPQHAPPRSPIHGPALPIGLAVTAIGILIAIATAPASGVSGEQEMPEPSVVQEVPGVELDATAAADPCSEPDVQAALANADDAATIAAFGGGEKFREAVVAGNAPCIALNDPTHVWVVVNKARPLDPIDFTPQPLTAAPLQITTGSGQARSDVAAAIGELAAAAAADGVGQIGANNGYRSYDLQVRTYASHVRAEGQDHADAASARAGHSEHQTGLALDLVACAPCGGIEAFGATPQGAWVAEHSWEYGFIVRYEDGSTPISGYMPEPWHVRYIGVELAEAYHAGGFHTLEEFFGLPAAPDYLQ</sequence>
<keyword evidence="4" id="KW-1185">Reference proteome</keyword>
<dbReference type="EC" id="3.4.16.4" evidence="3"/>
<dbReference type="EMBL" id="JYJB01000007">
    <property type="protein sequence ID" value="KJL48552.1"/>
    <property type="molecule type" value="Genomic_DNA"/>
</dbReference>
<dbReference type="STRING" id="273678.RS84_01313"/>
<dbReference type="InterPro" id="IPR052179">
    <property type="entry name" value="DD-CPase-like"/>
</dbReference>
<accession>A0A0M2HP66</accession>
<comment type="caution">
    <text evidence="3">The sequence shown here is derived from an EMBL/GenBank/DDBJ whole genome shotgun (WGS) entry which is preliminary data.</text>
</comment>
<reference evidence="3 4" key="1">
    <citation type="submission" date="2015-02" db="EMBL/GenBank/DDBJ databases">
        <title>Draft genome sequences of ten Microbacterium spp. with emphasis on heavy metal contaminated environments.</title>
        <authorList>
            <person name="Corretto E."/>
        </authorList>
    </citation>
    <scope>NUCLEOTIDE SEQUENCE [LARGE SCALE GENOMIC DNA]</scope>
    <source>
        <strain evidence="3 4">SA35</strain>
    </source>
</reference>
<dbReference type="GO" id="GO:0006508">
    <property type="term" value="P:proteolysis"/>
    <property type="evidence" value="ECO:0007669"/>
    <property type="project" value="InterPro"/>
</dbReference>
<dbReference type="SUPFAM" id="SSF55166">
    <property type="entry name" value="Hedgehog/DD-peptidase"/>
    <property type="match status" value="1"/>
</dbReference>
<feature type="domain" description="D-alanyl-D-alanine carboxypeptidase-like core" evidence="2">
    <location>
        <begin position="166"/>
        <end position="291"/>
    </location>
</feature>
<keyword evidence="3" id="KW-0121">Carboxypeptidase</keyword>
<dbReference type="GO" id="GO:0009002">
    <property type="term" value="F:serine-type D-Ala-D-Ala carboxypeptidase activity"/>
    <property type="evidence" value="ECO:0007669"/>
    <property type="project" value="UniProtKB-EC"/>
</dbReference>
<proteinExistence type="predicted"/>